<dbReference type="GO" id="GO:0003743">
    <property type="term" value="F:translation initiation factor activity"/>
    <property type="evidence" value="ECO:0007669"/>
    <property type="project" value="UniProtKB-KW"/>
</dbReference>
<dbReference type="EMBL" id="FQUZ01000017">
    <property type="protein sequence ID" value="SHF27962.1"/>
    <property type="molecule type" value="Genomic_DNA"/>
</dbReference>
<keyword evidence="3" id="KW-1185">Reference proteome</keyword>
<keyword evidence="2" id="KW-0648">Protein biosynthesis</keyword>
<keyword evidence="2" id="KW-0396">Initiation factor</keyword>
<evidence type="ECO:0000259" key="1">
    <source>
        <dbReference type="Pfam" id="PF02486"/>
    </source>
</evidence>
<feature type="domain" description="Replication initiation protein-like C-terminal" evidence="1">
    <location>
        <begin position="172"/>
        <end position="336"/>
    </location>
</feature>
<gene>
    <name evidence="2" type="ORF">SAMN02745117_01643</name>
</gene>
<proteinExistence type="predicted"/>
<evidence type="ECO:0000313" key="2">
    <source>
        <dbReference type="EMBL" id="SHF27962.1"/>
    </source>
</evidence>
<protein>
    <submittedName>
        <fullName evidence="2">Replication initiation factor</fullName>
    </submittedName>
</protein>
<dbReference type="STRING" id="1122156.SAMN02745117_01643"/>
<dbReference type="OrthoDB" id="9809126at2"/>
<name>A0A1M5ADH2_9BURK</name>
<accession>A0A1M5ADH2</accession>
<dbReference type="Proteomes" id="UP000184327">
    <property type="component" value="Unassembled WGS sequence"/>
</dbReference>
<organism evidence="2 3">
    <name type="scientific">Lampropedia hyalina DSM 16112</name>
    <dbReference type="NCBI Taxonomy" id="1122156"/>
    <lineage>
        <taxon>Bacteria</taxon>
        <taxon>Pseudomonadati</taxon>
        <taxon>Pseudomonadota</taxon>
        <taxon>Betaproteobacteria</taxon>
        <taxon>Burkholderiales</taxon>
        <taxon>Comamonadaceae</taxon>
        <taxon>Lampropedia</taxon>
    </lineage>
</organism>
<dbReference type="InterPro" id="IPR003491">
    <property type="entry name" value="REP-like_C"/>
</dbReference>
<evidence type="ECO:0000313" key="3">
    <source>
        <dbReference type="Proteomes" id="UP000184327"/>
    </source>
</evidence>
<dbReference type="RefSeq" id="WP_084523045.1">
    <property type="nucleotide sequence ID" value="NZ_FQUZ01000017.1"/>
</dbReference>
<dbReference type="AlphaFoldDB" id="A0A1M5ADH2"/>
<dbReference type="Pfam" id="PF02486">
    <property type="entry name" value="Rep_trans"/>
    <property type="match status" value="1"/>
</dbReference>
<sequence length="387" mass="44303">MTRVNPLALDGNTVKLRLLANRQDTQTHIAVDWLRFTVDTAINHAAIFPPDLPDIRHWYGLNLDGDQNLSEAQWHQAAQAKDLADEVAEYLGPDYYIDALIRKGHDFYRHRISIMRHGHECGWVGFGASSEHKNQRKQARTIHVNLYGHACTFAASGWQSKIARMLDYRKARITRVDLALDIFDAGHGFIDRCETDYNNRLMDVHGRTLECNHVGNWSNINPHSRSFYVGSKEAGKQTNIYEKGHQLFGKTSGSTWCRIELRYGNKLRILPSDILTRPADYFAGASDWHAHILREQEQQHPVLPQKIECKKRLAVETVNAECWRALKWVTETAGPNVLMAARGLGEKFWDLIEHADKPQRLRKFSDSELMTAYDRIYRNFAGAACPG</sequence>
<reference evidence="2 3" key="1">
    <citation type="submission" date="2016-11" db="EMBL/GenBank/DDBJ databases">
        <authorList>
            <person name="Jaros S."/>
            <person name="Januszkiewicz K."/>
            <person name="Wedrychowicz H."/>
        </authorList>
    </citation>
    <scope>NUCLEOTIDE SEQUENCE [LARGE SCALE GENOMIC DNA]</scope>
    <source>
        <strain evidence="2 3">DSM 16112</strain>
    </source>
</reference>